<protein>
    <submittedName>
        <fullName evidence="2">STAS domain-containing protein</fullName>
    </submittedName>
</protein>
<sequence>MDSIPESDTPPTHNYISQEHFDTLYQFGPEQTKISFNKRLRNFCQPVSSCSNFFHFLLSFFPILSWLPSYEWGNWLFGDLIAGVTIGIVQVPQAVAYALLCGVDPVYGLYSSFFSVWLYMFFGTSKYVSIGSFAIISLMTGESATNIEGRLAAMRVSDQVQLIQDFNGPDINIKNLTESYHGQFDNLTRITIVTTVCFFVGLVQIAMAFLRVGFLASYLSDQVVSGFSVAAAVHVVVVQVNKLIQVKLTKFTGIGFIIKQFFDVCFRIGNANWGAAAVSLASFIFLFIGKDIINVRFKKCLPVPLPFELLLVILATVCSSMFDLNGTYGILIVNHVPTGLPMPVIPRFDLFPYIFSEVLEISFVIVAIHLSMCKIFNRKLGTSTDNNQELYAIGFLASIGSFFNTYPVSSALGRSMLNVECGARTQLAALFCGALILVVILFVGPLLSALPMCILAVIIIYSMKSVFLKVSELGILWKISKIDWAIWVVSFLATTLFNVMQGLLISVGFALLTTVFRIQWPRWYNLAMLTGTEDYRDIGRYGRMTEFRNVVVFRFDAPLLYTNVEHFQNSVNQVISKCEGKKQDGSDKSSKSLLKKISLVSKKQVSTECVKHLVLDCSGFTFVDFTSVSALSDLFHQLGKKNVTMYFAGAKAPIRDIFESSNFYLRVPKKFFYPTIHDAVMASQQTETIYSDCFTPRIYTEQRKTRMGSFLRKDFDVGDVNAEVPDLTSPDESYVSIQIVSS</sequence>
<evidence type="ECO:0000313" key="2">
    <source>
        <dbReference type="WBParaSite" id="RSKR_0000659800.1"/>
    </source>
</evidence>
<name>A0AC35U1Z5_9BILA</name>
<dbReference type="Proteomes" id="UP000095286">
    <property type="component" value="Unplaced"/>
</dbReference>
<dbReference type="WBParaSite" id="RSKR_0000659800.1">
    <property type="protein sequence ID" value="RSKR_0000659800.1"/>
    <property type="gene ID" value="RSKR_0000659800"/>
</dbReference>
<organism evidence="1 2">
    <name type="scientific">Rhabditophanes sp. KR3021</name>
    <dbReference type="NCBI Taxonomy" id="114890"/>
    <lineage>
        <taxon>Eukaryota</taxon>
        <taxon>Metazoa</taxon>
        <taxon>Ecdysozoa</taxon>
        <taxon>Nematoda</taxon>
        <taxon>Chromadorea</taxon>
        <taxon>Rhabditida</taxon>
        <taxon>Tylenchina</taxon>
        <taxon>Panagrolaimomorpha</taxon>
        <taxon>Strongyloidoidea</taxon>
        <taxon>Alloionematidae</taxon>
        <taxon>Rhabditophanes</taxon>
    </lineage>
</organism>
<proteinExistence type="predicted"/>
<reference evidence="2" key="1">
    <citation type="submission" date="2016-11" db="UniProtKB">
        <authorList>
            <consortium name="WormBaseParasite"/>
        </authorList>
    </citation>
    <scope>IDENTIFICATION</scope>
    <source>
        <strain evidence="2">KR3021</strain>
    </source>
</reference>
<accession>A0AC35U1Z5</accession>
<evidence type="ECO:0000313" key="1">
    <source>
        <dbReference type="Proteomes" id="UP000095286"/>
    </source>
</evidence>